<comment type="similarity">
    <text evidence="3">Belongs to the SDO1/SBDS family.</text>
</comment>
<dbReference type="InterPro" id="IPR019783">
    <property type="entry name" value="SDO1/SBDS_N"/>
</dbReference>
<evidence type="ECO:0000256" key="2">
    <source>
        <dbReference type="ARBA" id="ARBA00004496"/>
    </source>
</evidence>
<dbReference type="STRING" id="157072.A0A024TGE3"/>
<dbReference type="AlphaFoldDB" id="A0A024TGE3"/>
<dbReference type="GO" id="GO:0042256">
    <property type="term" value="P:cytosolic ribosome assembly"/>
    <property type="evidence" value="ECO:0007669"/>
    <property type="project" value="InterPro"/>
</dbReference>
<evidence type="ECO:0000256" key="4">
    <source>
        <dbReference type="ARBA" id="ARBA00022490"/>
    </source>
</evidence>
<dbReference type="InterPro" id="IPR018978">
    <property type="entry name" value="SDO1/SBDS_central"/>
</dbReference>
<evidence type="ECO:0000256" key="3">
    <source>
        <dbReference type="ARBA" id="ARBA00007433"/>
    </source>
</evidence>
<dbReference type="RefSeq" id="XP_008878704.1">
    <property type="nucleotide sequence ID" value="XM_008880482.1"/>
</dbReference>
<dbReference type="SUPFAM" id="SSF109728">
    <property type="entry name" value="Hypothetical protein AF0491, middle domain"/>
    <property type="match status" value="1"/>
</dbReference>
<dbReference type="GO" id="GO:0005737">
    <property type="term" value="C:cytoplasm"/>
    <property type="evidence" value="ECO:0007669"/>
    <property type="project" value="UniProtKB-SubCell"/>
</dbReference>
<gene>
    <name evidence="9" type="ORF">H310_13109</name>
</gene>
<dbReference type="Pfam" id="PF01172">
    <property type="entry name" value="SBDS_N"/>
    <property type="match status" value="1"/>
</dbReference>
<dbReference type="InterPro" id="IPR002140">
    <property type="entry name" value="Sdo1/SBDS"/>
</dbReference>
<dbReference type="GeneID" id="20090159"/>
<evidence type="ECO:0000256" key="5">
    <source>
        <dbReference type="ARBA" id="ARBA00022517"/>
    </source>
</evidence>
<protein>
    <submittedName>
        <fullName evidence="9">SBDS family rRNA metabolism protein</fullName>
    </submittedName>
</protein>
<dbReference type="GO" id="GO:0005634">
    <property type="term" value="C:nucleus"/>
    <property type="evidence" value="ECO:0007669"/>
    <property type="project" value="UniProtKB-SubCell"/>
</dbReference>
<proteinExistence type="inferred from homology"/>
<keyword evidence="4" id="KW-0963">Cytoplasm</keyword>
<dbReference type="EMBL" id="KI913998">
    <property type="protein sequence ID" value="ETV92666.1"/>
    <property type="molecule type" value="Genomic_DNA"/>
</dbReference>
<dbReference type="Gene3D" id="3.30.70.240">
    <property type="match status" value="1"/>
</dbReference>
<keyword evidence="6" id="KW-0539">Nucleus</keyword>
<dbReference type="OrthoDB" id="10253092at2759"/>
<dbReference type="eggNOG" id="KOG2917">
    <property type="taxonomic scope" value="Eukaryota"/>
</dbReference>
<dbReference type="NCBIfam" id="TIGR00291">
    <property type="entry name" value="RNA_SBDS"/>
    <property type="match status" value="1"/>
</dbReference>
<evidence type="ECO:0000313" key="9">
    <source>
        <dbReference type="EMBL" id="ETV92666.1"/>
    </source>
</evidence>
<dbReference type="Pfam" id="PF09377">
    <property type="entry name" value="SBDS_domain_II"/>
    <property type="match status" value="1"/>
</dbReference>
<dbReference type="InterPro" id="IPR036786">
    <property type="entry name" value="Ribosome_mat_SBDS_N_sf"/>
</dbReference>
<feature type="domain" description="C2H2-type" evidence="8">
    <location>
        <begin position="291"/>
        <end position="313"/>
    </location>
</feature>
<keyword evidence="5" id="KW-0690">Ribosome biogenesis</keyword>
<dbReference type="Gene3D" id="3.30.1250.10">
    <property type="entry name" value="Ribosome maturation protein SBDS, N-terminal domain"/>
    <property type="match status" value="1"/>
</dbReference>
<comment type="subcellular location">
    <subcellularLocation>
        <location evidence="2">Cytoplasm</location>
    </subcellularLocation>
    <subcellularLocation>
        <location evidence="1">Nucleus</location>
    </subcellularLocation>
</comment>
<dbReference type="InterPro" id="IPR013087">
    <property type="entry name" value="Znf_C2H2_type"/>
</dbReference>
<evidence type="ECO:0000259" key="8">
    <source>
        <dbReference type="PROSITE" id="PS00028"/>
    </source>
</evidence>
<accession>A0A024TGE3</accession>
<evidence type="ECO:0000256" key="1">
    <source>
        <dbReference type="ARBA" id="ARBA00004123"/>
    </source>
</evidence>
<dbReference type="Gene3D" id="1.10.10.900">
    <property type="entry name" value="SBDS protein C-terminal domain, subdomain 1"/>
    <property type="match status" value="1"/>
</dbReference>
<dbReference type="InterPro" id="IPR039100">
    <property type="entry name" value="Sdo1/SBDS-like"/>
</dbReference>
<sequence length="348" mass="38836">MGFLHQSQRVFTPLSQARLEHVDVVRLKKGECRFEVACFKNKLMQWRRGNDMNLEDILQSHEIFDNVSRGKRARDDDIERVFGTHDVDRVATHIMTQGQVIVSESTRAAEKDSMLREIASIIARTCVNPDTSRPHQVSAIEQAMRTMQVDVIPHQPAELQAPAIIRQLQQVMPITRAMMKVHVTVASVDVRLLQSTLKALDAAMLEQEDCANGSLRCTSLIEPGKLLVVNAFVQEHAARRFIQVVEVIPADGDEVGFRDAAPPAAEQGIAAPPLPSVPSIVVTPALSTRPCSTCGGNFTDAAHHREHFRSRWHRYNLKMKARKDAVVDEASFLALSDAEVQRVFDALD</sequence>
<comment type="subunit">
    <text evidence="7">Associates with the 60S ribosomal subunit.</text>
</comment>
<dbReference type="VEuPathDB" id="FungiDB:H310_13109"/>
<evidence type="ECO:0000256" key="7">
    <source>
        <dbReference type="ARBA" id="ARBA00049708"/>
    </source>
</evidence>
<dbReference type="SUPFAM" id="SSF89895">
    <property type="entry name" value="FYSH domain"/>
    <property type="match status" value="1"/>
</dbReference>
<dbReference type="PANTHER" id="PTHR10927">
    <property type="entry name" value="RIBOSOME MATURATION PROTEIN SBDS"/>
    <property type="match status" value="1"/>
</dbReference>
<dbReference type="InterPro" id="IPR037188">
    <property type="entry name" value="Sdo1/SBDS_central_sf"/>
</dbReference>
<name>A0A024TGE3_9STRA</name>
<evidence type="ECO:0000256" key="6">
    <source>
        <dbReference type="ARBA" id="ARBA00023242"/>
    </source>
</evidence>
<reference evidence="9" key="1">
    <citation type="submission" date="2013-12" db="EMBL/GenBank/DDBJ databases">
        <title>The Genome Sequence of Aphanomyces invadans NJM9701.</title>
        <authorList>
            <consortium name="The Broad Institute Genomics Platform"/>
            <person name="Russ C."/>
            <person name="Tyler B."/>
            <person name="van West P."/>
            <person name="Dieguez-Uribeondo J."/>
            <person name="Young S.K."/>
            <person name="Zeng Q."/>
            <person name="Gargeya S."/>
            <person name="Fitzgerald M."/>
            <person name="Abouelleil A."/>
            <person name="Alvarado L."/>
            <person name="Chapman S.B."/>
            <person name="Gainer-Dewar J."/>
            <person name="Goldberg J."/>
            <person name="Griggs A."/>
            <person name="Gujja S."/>
            <person name="Hansen M."/>
            <person name="Howarth C."/>
            <person name="Imamovic A."/>
            <person name="Ireland A."/>
            <person name="Larimer J."/>
            <person name="McCowan C."/>
            <person name="Murphy C."/>
            <person name="Pearson M."/>
            <person name="Poon T.W."/>
            <person name="Priest M."/>
            <person name="Roberts A."/>
            <person name="Saif S."/>
            <person name="Shea T."/>
            <person name="Sykes S."/>
            <person name="Wortman J."/>
            <person name="Nusbaum C."/>
            <person name="Birren B."/>
        </authorList>
    </citation>
    <scope>NUCLEOTIDE SEQUENCE [LARGE SCALE GENOMIC DNA]</scope>
    <source>
        <strain evidence="9">NJM9701</strain>
    </source>
</reference>
<dbReference type="PROSITE" id="PS00028">
    <property type="entry name" value="ZINC_FINGER_C2H2_1"/>
    <property type="match status" value="1"/>
</dbReference>
<organism evidence="9">
    <name type="scientific">Aphanomyces invadans</name>
    <dbReference type="NCBI Taxonomy" id="157072"/>
    <lineage>
        <taxon>Eukaryota</taxon>
        <taxon>Sar</taxon>
        <taxon>Stramenopiles</taxon>
        <taxon>Oomycota</taxon>
        <taxon>Saprolegniomycetes</taxon>
        <taxon>Saprolegniales</taxon>
        <taxon>Verrucalvaceae</taxon>
        <taxon>Aphanomyces</taxon>
    </lineage>
</organism>
<dbReference type="PANTHER" id="PTHR10927:SF1">
    <property type="entry name" value="RIBOSOME MATURATION PROTEIN SBDS"/>
    <property type="match status" value="1"/>
</dbReference>